<dbReference type="RefSeq" id="WP_203667483.1">
    <property type="nucleotide sequence ID" value="NZ_BONO01000004.1"/>
</dbReference>
<evidence type="ECO:0000256" key="5">
    <source>
        <dbReference type="PIRSR" id="PIRSR606710-2"/>
    </source>
</evidence>
<dbReference type="Gene3D" id="2.115.10.20">
    <property type="entry name" value="Glycosyl hydrolase domain, family 43"/>
    <property type="match status" value="1"/>
</dbReference>
<evidence type="ECO:0000256" key="6">
    <source>
        <dbReference type="RuleBase" id="RU361187"/>
    </source>
</evidence>
<dbReference type="SUPFAM" id="SSF49899">
    <property type="entry name" value="Concanavalin A-like lectins/glucanases"/>
    <property type="match status" value="1"/>
</dbReference>
<dbReference type="Proteomes" id="UP000642125">
    <property type="component" value="Unassembled WGS sequence"/>
</dbReference>
<evidence type="ECO:0000313" key="8">
    <source>
        <dbReference type="EMBL" id="GIG35444.1"/>
    </source>
</evidence>
<feature type="active site" description="Proton acceptor" evidence="4">
    <location>
        <position position="15"/>
    </location>
</feature>
<evidence type="ECO:0000313" key="9">
    <source>
        <dbReference type="Proteomes" id="UP000642125"/>
    </source>
</evidence>
<dbReference type="PANTHER" id="PTHR42812">
    <property type="entry name" value="BETA-XYLOSIDASE"/>
    <property type="match status" value="1"/>
</dbReference>
<dbReference type="PANTHER" id="PTHR42812:SF12">
    <property type="entry name" value="BETA-XYLOSIDASE-RELATED"/>
    <property type="match status" value="1"/>
</dbReference>
<evidence type="ECO:0000259" key="7">
    <source>
        <dbReference type="Pfam" id="PF17851"/>
    </source>
</evidence>
<dbReference type="GO" id="GO:0005975">
    <property type="term" value="P:carbohydrate metabolic process"/>
    <property type="evidence" value="ECO:0007669"/>
    <property type="project" value="InterPro"/>
</dbReference>
<evidence type="ECO:0000256" key="1">
    <source>
        <dbReference type="ARBA" id="ARBA00009865"/>
    </source>
</evidence>
<sequence length="528" mass="55562">MTAVANPVLPGCHPDPSVCRVGDDFYLVTSTFEYLPGLPVLRSRDLAHWEPVGHVVHGAPDLSGLPSSSGLYAPTIRHHDGLFWVVCTVVDQRADGRAADDRRPGLGHFLVTATDPAGPWSEPAWIGGDGIDPSLFFDDDGRAWVLATRPAREPEWPGQTEVWLRELDPVARQLVGPEHVIWTGAVRGAVWAEGPHLYRLDGRYLLVAAEGGTEVHHAVCVARADAIEGPYVGDPANPVLTHRHLGRGVDVVAAGHADLVEAPDGSWWAVLLAMRTSGGYHYPLGRETFLVPVAWEDGWPVLAPGVGRIPPVVDAPDVPGWPGDRVVSGRQSGPVLPGDLRWTGVRALPTDVATPAGDGWDLPLRPATLADLDAPAFLGLRLAHPHADLVVRVAADLAEGEEVGLAVRQSERDHVRLAVTSAAGGARTARVLQVRGGASERVLGEVALLGPADAELTLALEARGPDLHLLAAAGGGAPALVATADARTLDSVATGGFLGLWAGVHATSAGRPTATVARVRAVTYDPRG</sequence>
<dbReference type="InterPro" id="IPR023296">
    <property type="entry name" value="Glyco_hydro_beta-prop_sf"/>
</dbReference>
<dbReference type="InterPro" id="IPR041542">
    <property type="entry name" value="GH43_C2"/>
</dbReference>
<feature type="active site" description="Proton donor" evidence="4">
    <location>
        <position position="193"/>
    </location>
</feature>
<dbReference type="Gene3D" id="2.60.120.200">
    <property type="match status" value="1"/>
</dbReference>
<evidence type="ECO:0000256" key="3">
    <source>
        <dbReference type="ARBA" id="ARBA00023295"/>
    </source>
</evidence>
<comment type="similarity">
    <text evidence="1 6">Belongs to the glycosyl hydrolase 43 family.</text>
</comment>
<dbReference type="InterPro" id="IPR051795">
    <property type="entry name" value="Glycosyl_Hydrlase_43"/>
</dbReference>
<dbReference type="CDD" id="cd18617">
    <property type="entry name" value="GH43_XynB-like"/>
    <property type="match status" value="1"/>
</dbReference>
<keyword evidence="3 6" id="KW-0326">Glycosidase</keyword>
<evidence type="ECO:0000256" key="2">
    <source>
        <dbReference type="ARBA" id="ARBA00022801"/>
    </source>
</evidence>
<reference evidence="8" key="1">
    <citation type="submission" date="2021-01" db="EMBL/GenBank/DDBJ databases">
        <title>Whole genome shotgun sequence of Cellulomonas pakistanensis NBRC 110800.</title>
        <authorList>
            <person name="Komaki H."/>
            <person name="Tamura T."/>
        </authorList>
    </citation>
    <scope>NUCLEOTIDE SEQUENCE</scope>
    <source>
        <strain evidence="8">NBRC 110800</strain>
    </source>
</reference>
<comment type="caution">
    <text evidence="8">The sequence shown here is derived from an EMBL/GenBank/DDBJ whole genome shotgun (WGS) entry which is preliminary data.</text>
</comment>
<proteinExistence type="inferred from homology"/>
<keyword evidence="2 6" id="KW-0378">Hydrolase</keyword>
<dbReference type="InterPro" id="IPR013320">
    <property type="entry name" value="ConA-like_dom_sf"/>
</dbReference>
<protein>
    <submittedName>
        <fullName evidence="8">Xylosidase/arabinosidase</fullName>
    </submittedName>
</protein>
<dbReference type="AlphaFoldDB" id="A0A919P6W0"/>
<organism evidence="8 9">
    <name type="scientific">Cellulomonas pakistanensis</name>
    <dbReference type="NCBI Taxonomy" id="992287"/>
    <lineage>
        <taxon>Bacteria</taxon>
        <taxon>Bacillati</taxon>
        <taxon>Actinomycetota</taxon>
        <taxon>Actinomycetes</taxon>
        <taxon>Micrococcales</taxon>
        <taxon>Cellulomonadaceae</taxon>
        <taxon>Cellulomonas</taxon>
    </lineage>
</organism>
<keyword evidence="9" id="KW-1185">Reference proteome</keyword>
<gene>
    <name evidence="8" type="primary">xylB_2</name>
    <name evidence="8" type="ORF">Cpa01nite_08250</name>
</gene>
<feature type="site" description="Important for catalytic activity, responsible for pKa modulation of the active site Glu and correct orientation of both the proton donor and substrate" evidence="5">
    <location>
        <position position="132"/>
    </location>
</feature>
<dbReference type="EMBL" id="BONO01000004">
    <property type="protein sequence ID" value="GIG35444.1"/>
    <property type="molecule type" value="Genomic_DNA"/>
</dbReference>
<accession>A0A919P6W0</accession>
<feature type="domain" description="Beta-xylosidase C-terminal Concanavalin A-like" evidence="7">
    <location>
        <begin position="362"/>
        <end position="524"/>
    </location>
</feature>
<dbReference type="SUPFAM" id="SSF75005">
    <property type="entry name" value="Arabinanase/levansucrase/invertase"/>
    <property type="match status" value="1"/>
</dbReference>
<dbReference type="GO" id="GO:0004553">
    <property type="term" value="F:hydrolase activity, hydrolyzing O-glycosyl compounds"/>
    <property type="evidence" value="ECO:0007669"/>
    <property type="project" value="InterPro"/>
</dbReference>
<evidence type="ECO:0000256" key="4">
    <source>
        <dbReference type="PIRSR" id="PIRSR606710-1"/>
    </source>
</evidence>
<dbReference type="InterPro" id="IPR006710">
    <property type="entry name" value="Glyco_hydro_43"/>
</dbReference>
<dbReference type="Pfam" id="PF04616">
    <property type="entry name" value="Glyco_hydro_43"/>
    <property type="match status" value="1"/>
</dbReference>
<name>A0A919P6W0_9CELL</name>
<dbReference type="Pfam" id="PF17851">
    <property type="entry name" value="GH43_C2"/>
    <property type="match status" value="1"/>
</dbReference>